<dbReference type="Gene3D" id="1.10.260.40">
    <property type="entry name" value="lambda repressor-like DNA-binding domains"/>
    <property type="match status" value="1"/>
</dbReference>
<gene>
    <name evidence="2" type="ORF">GCM10022210_20350</name>
</gene>
<comment type="caution">
    <text evidence="2">The sequence shown here is derived from an EMBL/GenBank/DDBJ whole genome shotgun (WGS) entry which is preliminary data.</text>
</comment>
<evidence type="ECO:0000313" key="2">
    <source>
        <dbReference type="EMBL" id="GAA3971045.1"/>
    </source>
</evidence>
<dbReference type="PROSITE" id="PS50943">
    <property type="entry name" value="HTH_CROC1"/>
    <property type="match status" value="1"/>
</dbReference>
<dbReference type="RefSeq" id="WP_259091732.1">
    <property type="nucleotide sequence ID" value="NZ_BAAAZC010000015.1"/>
</dbReference>
<name>A0ABP7PU31_9SPHI</name>
<dbReference type="EMBL" id="BAAAZC010000015">
    <property type="protein sequence ID" value="GAA3971045.1"/>
    <property type="molecule type" value="Genomic_DNA"/>
</dbReference>
<accession>A0ABP7PU31</accession>
<evidence type="ECO:0000313" key="3">
    <source>
        <dbReference type="Proteomes" id="UP001500742"/>
    </source>
</evidence>
<dbReference type="SMART" id="SM00530">
    <property type="entry name" value="HTH_XRE"/>
    <property type="match status" value="1"/>
</dbReference>
<reference evidence="3" key="1">
    <citation type="journal article" date="2019" name="Int. J. Syst. Evol. Microbiol.">
        <title>The Global Catalogue of Microorganisms (GCM) 10K type strain sequencing project: providing services to taxonomists for standard genome sequencing and annotation.</title>
        <authorList>
            <consortium name="The Broad Institute Genomics Platform"/>
            <consortium name="The Broad Institute Genome Sequencing Center for Infectious Disease"/>
            <person name="Wu L."/>
            <person name="Ma J."/>
        </authorList>
    </citation>
    <scope>NUCLEOTIDE SEQUENCE [LARGE SCALE GENOMIC DNA]</scope>
    <source>
        <strain evidence="3">JCM 16601</strain>
    </source>
</reference>
<dbReference type="InterPro" id="IPR001387">
    <property type="entry name" value="Cro/C1-type_HTH"/>
</dbReference>
<protein>
    <recommendedName>
        <fullName evidence="1">HTH cro/C1-type domain-containing protein</fullName>
    </recommendedName>
</protein>
<dbReference type="InterPro" id="IPR010982">
    <property type="entry name" value="Lambda_DNA-bd_dom_sf"/>
</dbReference>
<dbReference type="SUPFAM" id="SSF47413">
    <property type="entry name" value="lambda repressor-like DNA-binding domains"/>
    <property type="match status" value="1"/>
</dbReference>
<dbReference type="CDD" id="cd00093">
    <property type="entry name" value="HTH_XRE"/>
    <property type="match status" value="1"/>
</dbReference>
<dbReference type="Pfam" id="PF01381">
    <property type="entry name" value="HTH_3"/>
    <property type="match status" value="1"/>
</dbReference>
<keyword evidence="3" id="KW-1185">Reference proteome</keyword>
<sequence length="74" mass="8459">MPNVVKSRIKAIVTRIRTVRRSKNYSQDYMAAKLNMSQNAYSKIELGYTNISLEDFINIAGLLEASEQELLDSF</sequence>
<evidence type="ECO:0000259" key="1">
    <source>
        <dbReference type="PROSITE" id="PS50943"/>
    </source>
</evidence>
<feature type="domain" description="HTH cro/C1-type" evidence="1">
    <location>
        <begin position="16"/>
        <end position="70"/>
    </location>
</feature>
<proteinExistence type="predicted"/>
<dbReference type="Proteomes" id="UP001500742">
    <property type="component" value="Unassembled WGS sequence"/>
</dbReference>
<organism evidence="2 3">
    <name type="scientific">Mucilaginibacter dorajii</name>
    <dbReference type="NCBI Taxonomy" id="692994"/>
    <lineage>
        <taxon>Bacteria</taxon>
        <taxon>Pseudomonadati</taxon>
        <taxon>Bacteroidota</taxon>
        <taxon>Sphingobacteriia</taxon>
        <taxon>Sphingobacteriales</taxon>
        <taxon>Sphingobacteriaceae</taxon>
        <taxon>Mucilaginibacter</taxon>
    </lineage>
</organism>